<name>A0A8X6W780_TRICX</name>
<protein>
    <submittedName>
        <fullName evidence="2">Uncharacterized protein</fullName>
    </submittedName>
</protein>
<evidence type="ECO:0000313" key="2">
    <source>
        <dbReference type="EMBL" id="GFY29548.1"/>
    </source>
</evidence>
<accession>A0A8X6W780</accession>
<dbReference type="AlphaFoldDB" id="A0A8X6W780"/>
<sequence length="104" mass="12075">MFDPSSFVNPTPLAHADASRDVLPRGSKFSREEQQFGIDTEFFRWKCGKFISPQNVSAVDRPLPIDRKENRNLTFEWKGLFSFLSSVEVWKPCFVEKKLQQSSM</sequence>
<feature type="region of interest" description="Disordered" evidence="1">
    <location>
        <begin position="1"/>
        <end position="20"/>
    </location>
</feature>
<dbReference type="EMBL" id="BMAU01021388">
    <property type="protein sequence ID" value="GFY29548.1"/>
    <property type="molecule type" value="Genomic_DNA"/>
</dbReference>
<evidence type="ECO:0000256" key="1">
    <source>
        <dbReference type="SAM" id="MobiDB-lite"/>
    </source>
</evidence>
<dbReference type="Proteomes" id="UP000887159">
    <property type="component" value="Unassembled WGS sequence"/>
</dbReference>
<evidence type="ECO:0000313" key="3">
    <source>
        <dbReference type="Proteomes" id="UP000887159"/>
    </source>
</evidence>
<comment type="caution">
    <text evidence="2">The sequence shown here is derived from an EMBL/GenBank/DDBJ whole genome shotgun (WGS) entry which is preliminary data.</text>
</comment>
<reference evidence="2" key="1">
    <citation type="submission" date="2020-08" db="EMBL/GenBank/DDBJ databases">
        <title>Multicomponent nature underlies the extraordinary mechanical properties of spider dragline silk.</title>
        <authorList>
            <person name="Kono N."/>
            <person name="Nakamura H."/>
            <person name="Mori M."/>
            <person name="Yoshida Y."/>
            <person name="Ohtoshi R."/>
            <person name="Malay A.D."/>
            <person name="Moran D.A.P."/>
            <person name="Tomita M."/>
            <person name="Numata K."/>
            <person name="Arakawa K."/>
        </authorList>
    </citation>
    <scope>NUCLEOTIDE SEQUENCE</scope>
</reference>
<keyword evidence="3" id="KW-1185">Reference proteome</keyword>
<organism evidence="2 3">
    <name type="scientific">Trichonephila clavipes</name>
    <name type="common">Golden silk orbweaver</name>
    <name type="synonym">Nephila clavipes</name>
    <dbReference type="NCBI Taxonomy" id="2585209"/>
    <lineage>
        <taxon>Eukaryota</taxon>
        <taxon>Metazoa</taxon>
        <taxon>Ecdysozoa</taxon>
        <taxon>Arthropoda</taxon>
        <taxon>Chelicerata</taxon>
        <taxon>Arachnida</taxon>
        <taxon>Araneae</taxon>
        <taxon>Araneomorphae</taxon>
        <taxon>Entelegynae</taxon>
        <taxon>Araneoidea</taxon>
        <taxon>Nephilidae</taxon>
        <taxon>Trichonephila</taxon>
    </lineage>
</organism>
<proteinExistence type="predicted"/>
<gene>
    <name evidence="2" type="ORF">TNCV_2627181</name>
</gene>